<keyword evidence="3" id="KW-1185">Reference proteome</keyword>
<proteinExistence type="predicted"/>
<feature type="region of interest" description="Disordered" evidence="1">
    <location>
        <begin position="87"/>
        <end position="115"/>
    </location>
</feature>
<gene>
    <name evidence="2" type="ORF">Rhal01_02542</name>
</gene>
<organism evidence="2 3">
    <name type="scientific">Rubritalea halochordaticola</name>
    <dbReference type="NCBI Taxonomy" id="714537"/>
    <lineage>
        <taxon>Bacteria</taxon>
        <taxon>Pseudomonadati</taxon>
        <taxon>Verrucomicrobiota</taxon>
        <taxon>Verrucomicrobiia</taxon>
        <taxon>Verrucomicrobiales</taxon>
        <taxon>Rubritaleaceae</taxon>
        <taxon>Rubritalea</taxon>
    </lineage>
</organism>
<dbReference type="RefSeq" id="WP_346189044.1">
    <property type="nucleotide sequence ID" value="NZ_BAABRL010000008.1"/>
</dbReference>
<reference evidence="2 3" key="1">
    <citation type="submission" date="2024-02" db="EMBL/GenBank/DDBJ databases">
        <title>Rubritalea halochordaticola NBRC 107102.</title>
        <authorList>
            <person name="Ichikawa N."/>
            <person name="Katano-Makiyama Y."/>
            <person name="Hidaka K."/>
        </authorList>
    </citation>
    <scope>NUCLEOTIDE SEQUENCE [LARGE SCALE GENOMIC DNA]</scope>
    <source>
        <strain evidence="2 3">NBRC 107102</strain>
    </source>
</reference>
<dbReference type="Proteomes" id="UP001424741">
    <property type="component" value="Unassembled WGS sequence"/>
</dbReference>
<name>A0ABP9V357_9BACT</name>
<sequence length="115" mass="12717">MKPLYPFLSVTLACCLCVSCQQDKPAAEVDSSPPETQPQNTTPKADKQREIKRNIESDDSPLSSEFETVQVSRDLLGPVSFQPTIRESGIKKPVFQPPKNPNPVKGILPIPEENE</sequence>
<feature type="region of interest" description="Disordered" evidence="1">
    <location>
        <begin position="26"/>
        <end position="49"/>
    </location>
</feature>
<comment type="caution">
    <text evidence="2">The sequence shown here is derived from an EMBL/GenBank/DDBJ whole genome shotgun (WGS) entry which is preliminary data.</text>
</comment>
<dbReference type="EMBL" id="BAABRL010000008">
    <property type="protein sequence ID" value="GAA5496359.1"/>
    <property type="molecule type" value="Genomic_DNA"/>
</dbReference>
<accession>A0ABP9V357</accession>
<evidence type="ECO:0000313" key="2">
    <source>
        <dbReference type="EMBL" id="GAA5496359.1"/>
    </source>
</evidence>
<evidence type="ECO:0000313" key="3">
    <source>
        <dbReference type="Proteomes" id="UP001424741"/>
    </source>
</evidence>
<protein>
    <submittedName>
        <fullName evidence="2">Uncharacterized protein</fullName>
    </submittedName>
</protein>
<feature type="compositionally biased region" description="Polar residues" evidence="1">
    <location>
        <begin position="33"/>
        <end position="43"/>
    </location>
</feature>
<evidence type="ECO:0000256" key="1">
    <source>
        <dbReference type="SAM" id="MobiDB-lite"/>
    </source>
</evidence>